<proteinExistence type="predicted"/>
<keyword evidence="1" id="KW-0812">Transmembrane</keyword>
<accession>D2QUC2</accession>
<keyword evidence="3" id="KW-1185">Reference proteome</keyword>
<evidence type="ECO:0000313" key="2">
    <source>
        <dbReference type="EMBL" id="ADB42404.1"/>
    </source>
</evidence>
<organism evidence="2 3">
    <name type="scientific">Spirosoma linguale (strain ATCC 33905 / DSM 74 / LMG 10896 / Claus 1)</name>
    <dbReference type="NCBI Taxonomy" id="504472"/>
    <lineage>
        <taxon>Bacteria</taxon>
        <taxon>Pseudomonadati</taxon>
        <taxon>Bacteroidota</taxon>
        <taxon>Cytophagia</taxon>
        <taxon>Cytophagales</taxon>
        <taxon>Cytophagaceae</taxon>
        <taxon>Spirosoma</taxon>
    </lineage>
</organism>
<evidence type="ECO:0008006" key="4">
    <source>
        <dbReference type="Google" id="ProtNLM"/>
    </source>
</evidence>
<keyword evidence="1" id="KW-1133">Transmembrane helix</keyword>
<protein>
    <recommendedName>
        <fullName evidence="4">DUF2892 domain-containing protein</fullName>
    </recommendedName>
</protein>
<dbReference type="KEGG" id="sli:Slin_6447"/>
<dbReference type="Proteomes" id="UP000002028">
    <property type="component" value="Chromosome"/>
</dbReference>
<dbReference type="STRING" id="504472.Slin_6447"/>
<name>D2QUC2_SPILD</name>
<sequence>MKAILAPWGFMRILRLVMGVVIMYQSFANHQPWIGILGGFFVIQVLMNTGCSAAGCNPNITRRNPLDKAKEVVYEDV</sequence>
<dbReference type="AlphaFoldDB" id="D2QUC2"/>
<evidence type="ECO:0000313" key="3">
    <source>
        <dbReference type="Proteomes" id="UP000002028"/>
    </source>
</evidence>
<feature type="transmembrane region" description="Helical" evidence="1">
    <location>
        <begin position="33"/>
        <end position="56"/>
    </location>
</feature>
<evidence type="ECO:0000256" key="1">
    <source>
        <dbReference type="SAM" id="Phobius"/>
    </source>
</evidence>
<reference evidence="2 3" key="1">
    <citation type="journal article" date="2010" name="Stand. Genomic Sci.">
        <title>Complete genome sequence of Spirosoma linguale type strain (1).</title>
        <authorList>
            <person name="Lail K."/>
            <person name="Sikorski J."/>
            <person name="Saunders E."/>
            <person name="Lapidus A."/>
            <person name="Glavina Del Rio T."/>
            <person name="Copeland A."/>
            <person name="Tice H."/>
            <person name="Cheng J.-F."/>
            <person name="Lucas S."/>
            <person name="Nolan M."/>
            <person name="Bruce D."/>
            <person name="Goodwin L."/>
            <person name="Pitluck S."/>
            <person name="Ivanova N."/>
            <person name="Mavromatis K."/>
            <person name="Ovchinnikova G."/>
            <person name="Pati A."/>
            <person name="Chen A."/>
            <person name="Palaniappan K."/>
            <person name="Land M."/>
            <person name="Hauser L."/>
            <person name="Chang Y.-J."/>
            <person name="Jeffries C.D."/>
            <person name="Chain P."/>
            <person name="Brettin T."/>
            <person name="Detter J.C."/>
            <person name="Schuetze A."/>
            <person name="Rohde M."/>
            <person name="Tindall B.J."/>
            <person name="Goeker M."/>
            <person name="Bristow J."/>
            <person name="Eisen J.A."/>
            <person name="Markowitz V."/>
            <person name="Hugenholtz P."/>
            <person name="Kyrpides N.C."/>
            <person name="Klenk H.-P."/>
            <person name="Chen F."/>
        </authorList>
    </citation>
    <scope>NUCLEOTIDE SEQUENCE [LARGE SCALE GENOMIC DNA]</scope>
    <source>
        <strain evidence="3">ATCC 33905 / DSM 74 / LMG 10896 / Claus 1</strain>
    </source>
</reference>
<dbReference type="HOGENOM" id="CLU_189700_1_0_10"/>
<gene>
    <name evidence="2" type="ordered locus">Slin_6447</name>
</gene>
<keyword evidence="1" id="KW-0472">Membrane</keyword>
<dbReference type="EMBL" id="CP001769">
    <property type="protein sequence ID" value="ADB42404.1"/>
    <property type="molecule type" value="Genomic_DNA"/>
</dbReference>
<dbReference type="RefSeq" id="WP_012930888.1">
    <property type="nucleotide sequence ID" value="NC_013730.1"/>
</dbReference>
<feature type="transmembrane region" description="Helical" evidence="1">
    <location>
        <begin position="9"/>
        <end position="27"/>
    </location>
</feature>